<name>A0A0Q3SJ56_9FLAO</name>
<proteinExistence type="predicted"/>
<accession>A0A0Q3SJ56</accession>
<protein>
    <submittedName>
        <fullName evidence="1">Uncharacterized protein</fullName>
    </submittedName>
</protein>
<dbReference type="EMBL" id="LLYZ01000006">
    <property type="protein sequence ID" value="KQK25258.1"/>
    <property type="molecule type" value="Genomic_DNA"/>
</dbReference>
<comment type="caution">
    <text evidence="1">The sequence shown here is derived from an EMBL/GenBank/DDBJ whole genome shotgun (WGS) entry which is preliminary data.</text>
</comment>
<sequence length="70" mass="8508">MFMRLCFKIMGSKLDEQKTFLRMMRSLHSVFAVKEKNYILIMGFKNNRLFFIRGRSNKMFVMRSVSNFKK</sequence>
<keyword evidence="2" id="KW-1185">Reference proteome</keyword>
<dbReference type="STRING" id="452084.AR438_12075"/>
<gene>
    <name evidence="1" type="ORF">AR438_12075</name>
</gene>
<organism evidence="1 2">
    <name type="scientific">Chryseobacterium aquaticum</name>
    <dbReference type="NCBI Taxonomy" id="452084"/>
    <lineage>
        <taxon>Bacteria</taxon>
        <taxon>Pseudomonadati</taxon>
        <taxon>Bacteroidota</taxon>
        <taxon>Flavobacteriia</taxon>
        <taxon>Flavobacteriales</taxon>
        <taxon>Weeksellaceae</taxon>
        <taxon>Chryseobacterium group</taxon>
        <taxon>Chryseobacterium</taxon>
    </lineage>
</organism>
<evidence type="ECO:0000313" key="1">
    <source>
        <dbReference type="EMBL" id="KQK25258.1"/>
    </source>
</evidence>
<reference evidence="1 2" key="1">
    <citation type="submission" date="2015-10" db="EMBL/GenBank/DDBJ databases">
        <title>Chryseobacterium aquaticum genome.</title>
        <authorList>
            <person name="Newman J.D."/>
            <person name="Ferguson M.B."/>
            <person name="Miller J.R."/>
        </authorList>
    </citation>
    <scope>NUCLEOTIDE SEQUENCE [LARGE SCALE GENOMIC DNA]</scope>
    <source>
        <strain evidence="1 2">KCTC 12483</strain>
    </source>
</reference>
<dbReference type="Proteomes" id="UP000051682">
    <property type="component" value="Unassembled WGS sequence"/>
</dbReference>
<evidence type="ECO:0000313" key="2">
    <source>
        <dbReference type="Proteomes" id="UP000051682"/>
    </source>
</evidence>
<dbReference type="AlphaFoldDB" id="A0A0Q3SJ56"/>